<protein>
    <submittedName>
        <fullName evidence="2">Uncharacterized protein</fullName>
    </submittedName>
</protein>
<keyword evidence="3" id="KW-1185">Reference proteome</keyword>
<keyword evidence="1" id="KW-0812">Transmembrane</keyword>
<dbReference type="Proteomes" id="UP000324974">
    <property type="component" value="Chromosome"/>
</dbReference>
<proteinExistence type="predicted"/>
<dbReference type="KEGG" id="lrs:PX52LOC_04070"/>
<accession>A0A5C1AFU9</accession>
<sequence>MTPTPEPAPQYPGGEDAPAYRLAFQAWTVIFLLVICTSLLHYLGSWIQAANR</sequence>
<dbReference type="AlphaFoldDB" id="A0A5C1AFU9"/>
<organism evidence="2 3">
    <name type="scientific">Limnoglobus roseus</name>
    <dbReference type="NCBI Taxonomy" id="2598579"/>
    <lineage>
        <taxon>Bacteria</taxon>
        <taxon>Pseudomonadati</taxon>
        <taxon>Planctomycetota</taxon>
        <taxon>Planctomycetia</taxon>
        <taxon>Gemmatales</taxon>
        <taxon>Gemmataceae</taxon>
        <taxon>Limnoglobus</taxon>
    </lineage>
</organism>
<gene>
    <name evidence="2" type="ORF">PX52LOC_04070</name>
</gene>
<name>A0A5C1AFU9_9BACT</name>
<keyword evidence="1" id="KW-0472">Membrane</keyword>
<evidence type="ECO:0000313" key="3">
    <source>
        <dbReference type="Proteomes" id="UP000324974"/>
    </source>
</evidence>
<keyword evidence="1" id="KW-1133">Transmembrane helix</keyword>
<evidence type="ECO:0000313" key="2">
    <source>
        <dbReference type="EMBL" id="QEL17093.1"/>
    </source>
</evidence>
<dbReference type="RefSeq" id="WP_168219102.1">
    <property type="nucleotide sequence ID" value="NZ_CP042425.1"/>
</dbReference>
<feature type="transmembrane region" description="Helical" evidence="1">
    <location>
        <begin position="20"/>
        <end position="43"/>
    </location>
</feature>
<evidence type="ECO:0000256" key="1">
    <source>
        <dbReference type="SAM" id="Phobius"/>
    </source>
</evidence>
<dbReference type="EMBL" id="CP042425">
    <property type="protein sequence ID" value="QEL17093.1"/>
    <property type="molecule type" value="Genomic_DNA"/>
</dbReference>
<reference evidence="3" key="1">
    <citation type="submission" date="2019-08" db="EMBL/GenBank/DDBJ databases">
        <title>Limnoglobus roseus gen. nov., sp. nov., a novel freshwater planctomycete with a giant genome from the family Gemmataceae.</title>
        <authorList>
            <person name="Kulichevskaya I.S."/>
            <person name="Naumoff D.G."/>
            <person name="Miroshnikov K."/>
            <person name="Ivanova A."/>
            <person name="Philippov D.A."/>
            <person name="Hakobyan A."/>
            <person name="Rijpstra I.C."/>
            <person name="Sinninghe Damste J.S."/>
            <person name="Liesack W."/>
            <person name="Dedysh S.N."/>
        </authorList>
    </citation>
    <scope>NUCLEOTIDE SEQUENCE [LARGE SCALE GENOMIC DNA]</scope>
    <source>
        <strain evidence="3">PX52</strain>
    </source>
</reference>